<organism evidence="1 2">
    <name type="scientific">Stentor coeruleus</name>
    <dbReference type="NCBI Taxonomy" id="5963"/>
    <lineage>
        <taxon>Eukaryota</taxon>
        <taxon>Sar</taxon>
        <taxon>Alveolata</taxon>
        <taxon>Ciliophora</taxon>
        <taxon>Postciliodesmatophora</taxon>
        <taxon>Heterotrichea</taxon>
        <taxon>Heterotrichida</taxon>
        <taxon>Stentoridae</taxon>
        <taxon>Stentor</taxon>
    </lineage>
</organism>
<keyword evidence="2" id="KW-1185">Reference proteome</keyword>
<protein>
    <submittedName>
        <fullName evidence="1">Uncharacterized protein</fullName>
    </submittedName>
</protein>
<evidence type="ECO:0000313" key="2">
    <source>
        <dbReference type="Proteomes" id="UP000187209"/>
    </source>
</evidence>
<accession>A0A1R2BBQ8</accession>
<comment type="caution">
    <text evidence="1">The sequence shown here is derived from an EMBL/GenBank/DDBJ whole genome shotgun (WGS) entry which is preliminary data.</text>
</comment>
<dbReference type="Proteomes" id="UP000187209">
    <property type="component" value="Unassembled WGS sequence"/>
</dbReference>
<dbReference type="AlphaFoldDB" id="A0A1R2BBQ8"/>
<dbReference type="EMBL" id="MPUH01000767">
    <property type="protein sequence ID" value="OMJ74209.1"/>
    <property type="molecule type" value="Genomic_DNA"/>
</dbReference>
<name>A0A1R2BBQ8_9CILI</name>
<proteinExistence type="predicted"/>
<sequence>MEERTQRTPIKLKSLREERDIVRSLSNRPRIAISPILELPKPLSEGKFKLQNRTPVLTRLKILDSPKSIYEAAEESHQILIEKAHAAREALEPAKERTKQGNLLYKRDKPDRFLKSGIGYKSALSPYNSLSPEAKVEKTDLNFIETAPVKKLSKMEAKNLISRLQGFTFNKKY</sequence>
<gene>
    <name evidence="1" type="ORF">SteCoe_26935</name>
</gene>
<evidence type="ECO:0000313" key="1">
    <source>
        <dbReference type="EMBL" id="OMJ74209.1"/>
    </source>
</evidence>
<reference evidence="1 2" key="1">
    <citation type="submission" date="2016-11" db="EMBL/GenBank/DDBJ databases">
        <title>The macronuclear genome of Stentor coeruleus: a giant cell with tiny introns.</title>
        <authorList>
            <person name="Slabodnick M."/>
            <person name="Ruby J.G."/>
            <person name="Reiff S.B."/>
            <person name="Swart E.C."/>
            <person name="Gosai S."/>
            <person name="Prabakaran S."/>
            <person name="Witkowska E."/>
            <person name="Larue G.E."/>
            <person name="Fisher S."/>
            <person name="Freeman R.M."/>
            <person name="Gunawardena J."/>
            <person name="Chu W."/>
            <person name="Stover N.A."/>
            <person name="Gregory B.D."/>
            <person name="Nowacki M."/>
            <person name="Derisi J."/>
            <person name="Roy S.W."/>
            <person name="Marshall W.F."/>
            <person name="Sood P."/>
        </authorList>
    </citation>
    <scope>NUCLEOTIDE SEQUENCE [LARGE SCALE GENOMIC DNA]</scope>
    <source>
        <strain evidence="1">WM001</strain>
    </source>
</reference>